<protein>
    <submittedName>
        <fullName evidence="2">Glucokinase</fullName>
        <ecNumber evidence="2">2.7.1.2</ecNumber>
    </submittedName>
</protein>
<evidence type="ECO:0000256" key="1">
    <source>
        <dbReference type="ARBA" id="ARBA00006479"/>
    </source>
</evidence>
<dbReference type="Pfam" id="PF00480">
    <property type="entry name" value="ROK"/>
    <property type="match status" value="1"/>
</dbReference>
<proteinExistence type="inferred from homology"/>
<dbReference type="PROSITE" id="PS01125">
    <property type="entry name" value="ROK"/>
    <property type="match status" value="1"/>
</dbReference>
<keyword evidence="2" id="KW-0808">Transferase</keyword>
<dbReference type="Gene3D" id="3.30.420.40">
    <property type="match status" value="2"/>
</dbReference>
<dbReference type="EMBL" id="JACIFD010000009">
    <property type="protein sequence ID" value="MBB4071715.1"/>
    <property type="molecule type" value="Genomic_DNA"/>
</dbReference>
<sequence length="328" mass="33477">MSKREVAMQADAVAGVLALDIGGTKIAGAILQRDATGELQVLPASSVRVATDPENVLEQVLQVAAQLQETATSLQVRPLGIGVASAGVVDPHTGEIVSATGLLRNWAGVQLAARLEEATGLVTAVLNDVHAHALGEARYGAATDAENALVAAVGTGIGGAFVQHGVVFSGPHHVAGHIGHVTHALAVATPCSCGKAGHIEAVASGSGLALLYNRQAPSAPVRDGKEVHERAAGGERYAQQVLDAAALAFGEVLGSLANTADPDVVVVTGSVTQAGERWWSQLREGFHSAVLPVLEQVPVVAGERGDDAPLLGAAAQLLQRLEKKENDV</sequence>
<gene>
    <name evidence="2" type="ORF">F5897_001029</name>
</gene>
<comment type="similarity">
    <text evidence="1">Belongs to the ROK (NagC/XylR) family.</text>
</comment>
<name>A0A840DIX9_9MICO</name>
<dbReference type="Proteomes" id="UP000571183">
    <property type="component" value="Unassembled WGS sequence"/>
</dbReference>
<comment type="caution">
    <text evidence="2">The sequence shown here is derived from an EMBL/GenBank/DDBJ whole genome shotgun (WGS) entry which is preliminary data.</text>
</comment>
<evidence type="ECO:0000313" key="2">
    <source>
        <dbReference type="EMBL" id="MBB4071715.1"/>
    </source>
</evidence>
<reference evidence="2" key="1">
    <citation type="submission" date="2020-08" db="EMBL/GenBank/DDBJ databases">
        <title>Sequencing the genomes of 1000 actinobacteria strains.</title>
        <authorList>
            <person name="Klenk H.-P."/>
        </authorList>
    </citation>
    <scope>NUCLEOTIDE SEQUENCE [LARGE SCALE GENOMIC DNA]</scope>
    <source>
        <strain evidence="2">DSM 27064</strain>
    </source>
</reference>
<organism evidence="2 3">
    <name type="scientific">Canibacter oris</name>
    <dbReference type="NCBI Taxonomy" id="1365628"/>
    <lineage>
        <taxon>Bacteria</taxon>
        <taxon>Bacillati</taxon>
        <taxon>Actinomycetota</taxon>
        <taxon>Actinomycetes</taxon>
        <taxon>Micrococcales</taxon>
        <taxon>Microbacteriaceae</taxon>
        <taxon>Canibacter</taxon>
    </lineage>
</organism>
<keyword evidence="2" id="KW-0418">Kinase</keyword>
<dbReference type="PANTHER" id="PTHR18964:SF169">
    <property type="entry name" value="N-ACETYLMANNOSAMINE KINASE"/>
    <property type="match status" value="1"/>
</dbReference>
<dbReference type="RefSeq" id="WP_183304722.1">
    <property type="nucleotide sequence ID" value="NZ_JACIFD010000009.1"/>
</dbReference>
<dbReference type="InterPro" id="IPR043129">
    <property type="entry name" value="ATPase_NBD"/>
</dbReference>
<dbReference type="AlphaFoldDB" id="A0A840DIX9"/>
<dbReference type="SUPFAM" id="SSF53067">
    <property type="entry name" value="Actin-like ATPase domain"/>
    <property type="match status" value="1"/>
</dbReference>
<dbReference type="PANTHER" id="PTHR18964">
    <property type="entry name" value="ROK (REPRESSOR, ORF, KINASE) FAMILY"/>
    <property type="match status" value="1"/>
</dbReference>
<dbReference type="InterPro" id="IPR049874">
    <property type="entry name" value="ROK_cs"/>
</dbReference>
<dbReference type="GO" id="GO:0004340">
    <property type="term" value="F:glucokinase activity"/>
    <property type="evidence" value="ECO:0007669"/>
    <property type="project" value="UniProtKB-EC"/>
</dbReference>
<evidence type="ECO:0000313" key="3">
    <source>
        <dbReference type="Proteomes" id="UP000571183"/>
    </source>
</evidence>
<keyword evidence="3" id="KW-1185">Reference proteome</keyword>
<accession>A0A840DIX9</accession>
<dbReference type="InterPro" id="IPR000600">
    <property type="entry name" value="ROK"/>
</dbReference>
<dbReference type="EC" id="2.7.1.2" evidence="2"/>